<dbReference type="GO" id="GO:0004725">
    <property type="term" value="F:protein tyrosine phosphatase activity"/>
    <property type="evidence" value="ECO:0007669"/>
    <property type="project" value="InterPro"/>
</dbReference>
<dbReference type="SUPFAM" id="SSF52799">
    <property type="entry name" value="(Phosphotyrosine protein) phosphatases II"/>
    <property type="match status" value="1"/>
</dbReference>
<dbReference type="Pfam" id="PF00102">
    <property type="entry name" value="Y_phosphatase"/>
    <property type="match status" value="1"/>
</dbReference>
<evidence type="ECO:0000259" key="3">
    <source>
        <dbReference type="PROSITE" id="PS50056"/>
    </source>
</evidence>
<dbReference type="PANTHER" id="PTHR46163">
    <property type="entry name" value="TYROSINE-PROTEIN PHOSPHATASE-RELATED"/>
    <property type="match status" value="1"/>
</dbReference>
<dbReference type="PROSITE" id="PS00383">
    <property type="entry name" value="TYR_PHOSPHATASE_1"/>
    <property type="match status" value="1"/>
</dbReference>
<feature type="domain" description="Tyrosine-protein phosphatase" evidence="2">
    <location>
        <begin position="72"/>
        <end position="327"/>
    </location>
</feature>
<dbReference type="SMART" id="SM00194">
    <property type="entry name" value="PTPc"/>
    <property type="match status" value="1"/>
</dbReference>
<evidence type="ECO:0000313" key="5">
    <source>
        <dbReference type="WBParaSite" id="PTRK_0001234600.1"/>
    </source>
</evidence>
<organism evidence="4 5">
    <name type="scientific">Parastrongyloides trichosuri</name>
    <name type="common">Possum-specific nematode worm</name>
    <dbReference type="NCBI Taxonomy" id="131310"/>
    <lineage>
        <taxon>Eukaryota</taxon>
        <taxon>Metazoa</taxon>
        <taxon>Ecdysozoa</taxon>
        <taxon>Nematoda</taxon>
        <taxon>Chromadorea</taxon>
        <taxon>Rhabditida</taxon>
        <taxon>Tylenchina</taxon>
        <taxon>Panagrolaimomorpha</taxon>
        <taxon>Strongyloidoidea</taxon>
        <taxon>Strongyloididae</taxon>
        <taxon>Parastrongyloides</taxon>
    </lineage>
</organism>
<dbReference type="CDD" id="cd00047">
    <property type="entry name" value="PTPc"/>
    <property type="match status" value="1"/>
</dbReference>
<evidence type="ECO:0000313" key="4">
    <source>
        <dbReference type="Proteomes" id="UP000038045"/>
    </source>
</evidence>
<dbReference type="STRING" id="131310.A0A0N4ZUT3"/>
<keyword evidence="4" id="KW-1185">Reference proteome</keyword>
<dbReference type="SMART" id="SM00404">
    <property type="entry name" value="PTPc_motif"/>
    <property type="match status" value="1"/>
</dbReference>
<sequence>MTDSSRHSNYIEDEKPLKTAKKVLTTETSKTSEKPEGESKVGKVKKEGEGGNARSVIQAWCNRAFKKKVSGLREEFLSLRRYVPKGITIKAFLANPGLCRYKDVPTSDANRVILYNKGVEQFIHANFTSTPVSKKRFICTQGPMDCTISHFWLMIWQEEVENIIMLCNIIEKGQKKCSQYYPINAGTSETYGDFTVKLNESKILSKDADTVKKNFIVLSKKGETGTRTIYHYHWQDWPDRGAPPINATPFFILSAVRGTKKPIVVHCSAGIGRTGTIVAIEYVLERFSCGQSCEAMDQILKDMRDQRAYSIQNEHQYLYIHRVLMYYIFERGGKITNEEILKNYKTFCEDYSALVNNT</sequence>
<dbReference type="PROSITE" id="PS50056">
    <property type="entry name" value="TYR_PHOSPHATASE_2"/>
    <property type="match status" value="1"/>
</dbReference>
<dbReference type="Proteomes" id="UP000038045">
    <property type="component" value="Unplaced"/>
</dbReference>
<feature type="domain" description="Tyrosine specific protein phosphatases" evidence="3">
    <location>
        <begin position="257"/>
        <end position="318"/>
    </location>
</feature>
<accession>A0A0N4ZUT3</accession>
<dbReference type="InterPro" id="IPR016130">
    <property type="entry name" value="Tyr_Pase_AS"/>
</dbReference>
<protein>
    <submittedName>
        <fullName evidence="5">Protein-tyrosine phosphatase</fullName>
    </submittedName>
</protein>
<proteinExistence type="predicted"/>
<feature type="compositionally biased region" description="Basic and acidic residues" evidence="1">
    <location>
        <begin position="30"/>
        <end position="48"/>
    </location>
</feature>
<dbReference type="InterPro" id="IPR000242">
    <property type="entry name" value="PTP_cat"/>
</dbReference>
<reference evidence="5" key="1">
    <citation type="submission" date="2017-02" db="UniProtKB">
        <authorList>
            <consortium name="WormBaseParasite"/>
        </authorList>
    </citation>
    <scope>IDENTIFICATION</scope>
</reference>
<dbReference type="InterPro" id="IPR052782">
    <property type="entry name" value="Oocyte-zygote_transition_reg"/>
</dbReference>
<dbReference type="Gene3D" id="3.90.190.10">
    <property type="entry name" value="Protein tyrosine phosphatase superfamily"/>
    <property type="match status" value="1"/>
</dbReference>
<dbReference type="PANTHER" id="PTHR46163:SF5">
    <property type="entry name" value="TYROSINE-PROTEIN PHOSPHATASE"/>
    <property type="match status" value="1"/>
</dbReference>
<dbReference type="PRINTS" id="PR00700">
    <property type="entry name" value="PRTYPHPHTASE"/>
</dbReference>
<dbReference type="WBParaSite" id="PTRK_0001234600.1">
    <property type="protein sequence ID" value="PTRK_0001234600.1"/>
    <property type="gene ID" value="PTRK_0001234600"/>
</dbReference>
<dbReference type="InterPro" id="IPR000387">
    <property type="entry name" value="Tyr_Pase_dom"/>
</dbReference>
<evidence type="ECO:0000256" key="1">
    <source>
        <dbReference type="SAM" id="MobiDB-lite"/>
    </source>
</evidence>
<evidence type="ECO:0000259" key="2">
    <source>
        <dbReference type="PROSITE" id="PS50055"/>
    </source>
</evidence>
<feature type="compositionally biased region" description="Basic and acidic residues" evidence="1">
    <location>
        <begin position="1"/>
        <end position="17"/>
    </location>
</feature>
<dbReference type="InterPro" id="IPR003595">
    <property type="entry name" value="Tyr_Pase_cat"/>
</dbReference>
<dbReference type="InterPro" id="IPR029021">
    <property type="entry name" value="Prot-tyrosine_phosphatase-like"/>
</dbReference>
<dbReference type="AlphaFoldDB" id="A0A0N4ZUT3"/>
<feature type="region of interest" description="Disordered" evidence="1">
    <location>
        <begin position="1"/>
        <end position="48"/>
    </location>
</feature>
<name>A0A0N4ZUT3_PARTI</name>
<dbReference type="PROSITE" id="PS50055">
    <property type="entry name" value="TYR_PHOSPHATASE_PTP"/>
    <property type="match status" value="1"/>
</dbReference>